<dbReference type="SUPFAM" id="SSF58104">
    <property type="entry name" value="Methyl-accepting chemotaxis protein (MCP) signaling domain"/>
    <property type="match status" value="1"/>
</dbReference>
<keyword evidence="2 4" id="KW-0807">Transducer</keyword>
<evidence type="ECO:0000259" key="6">
    <source>
        <dbReference type="PROSITE" id="PS50111"/>
    </source>
</evidence>
<evidence type="ECO:0000256" key="5">
    <source>
        <dbReference type="SAM" id="Phobius"/>
    </source>
</evidence>
<dbReference type="PROSITE" id="PS50111">
    <property type="entry name" value="CHEMOTAXIS_TRANSDUC_2"/>
    <property type="match status" value="1"/>
</dbReference>
<dbReference type="InterPro" id="IPR004089">
    <property type="entry name" value="MCPsignal_dom"/>
</dbReference>
<reference evidence="9" key="1">
    <citation type="submission" date="2016-07" db="EMBL/GenBank/DDBJ databases">
        <title>Nontailed viruses are major unrecognized killers of bacteria in the ocean.</title>
        <authorList>
            <person name="Kauffman K."/>
            <person name="Hussain F."/>
            <person name="Yang J."/>
            <person name="Arevalo P."/>
            <person name="Brown J."/>
            <person name="Cutler M."/>
            <person name="Kelly L."/>
            <person name="Polz M.F."/>
        </authorList>
    </citation>
    <scope>NUCLEOTIDE SEQUENCE [LARGE SCALE GENOMIC DNA]</scope>
    <source>
        <strain evidence="9">10N.286.55.C1</strain>
    </source>
</reference>
<evidence type="ECO:0000259" key="7">
    <source>
        <dbReference type="PROSITE" id="PS50885"/>
    </source>
</evidence>
<evidence type="ECO:0000256" key="3">
    <source>
        <dbReference type="ARBA" id="ARBA00029447"/>
    </source>
</evidence>
<keyword evidence="5" id="KW-1133">Transmembrane helix</keyword>
<gene>
    <name evidence="8" type="ORF">BCV30_16650</name>
</gene>
<organism evidence="8 9">
    <name type="scientific">Vibrio lentus</name>
    <dbReference type="NCBI Taxonomy" id="136468"/>
    <lineage>
        <taxon>Bacteria</taxon>
        <taxon>Pseudomonadati</taxon>
        <taxon>Pseudomonadota</taxon>
        <taxon>Gammaproteobacteria</taxon>
        <taxon>Vibrionales</taxon>
        <taxon>Vibrionaceae</taxon>
        <taxon>Vibrio</taxon>
    </lineage>
</organism>
<dbReference type="InterPro" id="IPR003660">
    <property type="entry name" value="HAMP_dom"/>
</dbReference>
<feature type="transmembrane region" description="Helical" evidence="5">
    <location>
        <begin position="163"/>
        <end position="185"/>
    </location>
</feature>
<sequence>MKIKTSLFSLACLSIVSLLVVVSFTELANLKLIKLEKTLIKVKSLEVSMLQLNRTELEFLISHEKALKPVFVKEYSHFQQLMGSFSVLLKESDIAVPELEKLTLEVKQYDKDFSLMVDAIDQNPAKVAELKSEMKMLFEDIISIFISLEGRLEQQVESIQQTITTFIIGSIVTVAALLMALSFGISSRVAKKIASLNSTMLLVSQQRDFTVRADDSGTDEIADIARAFNTVLADIRQLVGQVQGSIQELGNISNQLQYDGMEVESALNKQQQQTENIATAINQMGSNIQNVATNSENASSNAQTSFATANDGLNDVAFTRDTINTLSTDLVSASEEVNRLSVHSEKINTVLEVIKGIADQTNLLALNAAIEAARAGEQGRGFAVVADEVRTLAGRTQLSTEEISTIIQGVQDQTQTVVNTIQNCCEKGNSSVDSCENAHSRITSVITDMETILNNSLEVSNAMKEQSAVTSEIIENVDAIKQLTLANVTGASRNAASATSVVEQTDSLERAVIDLKI</sequence>
<dbReference type="SMART" id="SM00304">
    <property type="entry name" value="HAMP"/>
    <property type="match status" value="1"/>
</dbReference>
<dbReference type="FunFam" id="1.10.287.950:FF:000001">
    <property type="entry name" value="Methyl-accepting chemotaxis sensory transducer"/>
    <property type="match status" value="1"/>
</dbReference>
<protein>
    <submittedName>
        <fullName evidence="8">Chemotaxis protein</fullName>
    </submittedName>
</protein>
<dbReference type="PROSITE" id="PS50885">
    <property type="entry name" value="HAMP"/>
    <property type="match status" value="1"/>
</dbReference>
<name>A0A2N7BKL3_9VIBR</name>
<dbReference type="Pfam" id="PF00672">
    <property type="entry name" value="HAMP"/>
    <property type="match status" value="1"/>
</dbReference>
<dbReference type="Pfam" id="PF00015">
    <property type="entry name" value="MCPsignal"/>
    <property type="match status" value="1"/>
</dbReference>
<dbReference type="RefSeq" id="WP_102269865.1">
    <property type="nucleotide sequence ID" value="NZ_MCSH01000195.1"/>
</dbReference>
<dbReference type="GO" id="GO:0006935">
    <property type="term" value="P:chemotaxis"/>
    <property type="evidence" value="ECO:0007669"/>
    <property type="project" value="InterPro"/>
</dbReference>
<evidence type="ECO:0000313" key="8">
    <source>
        <dbReference type="EMBL" id="PME58278.1"/>
    </source>
</evidence>
<dbReference type="CDD" id="cd06225">
    <property type="entry name" value="HAMP"/>
    <property type="match status" value="1"/>
</dbReference>
<evidence type="ECO:0000313" key="9">
    <source>
        <dbReference type="Proteomes" id="UP000235778"/>
    </source>
</evidence>
<dbReference type="GO" id="GO:0007165">
    <property type="term" value="P:signal transduction"/>
    <property type="evidence" value="ECO:0007669"/>
    <property type="project" value="UniProtKB-KW"/>
</dbReference>
<evidence type="ECO:0000256" key="4">
    <source>
        <dbReference type="PROSITE-ProRule" id="PRU00284"/>
    </source>
</evidence>
<dbReference type="AlphaFoldDB" id="A0A2N7BKL3"/>
<comment type="similarity">
    <text evidence="3">Belongs to the methyl-accepting chemotaxis (MCP) protein family.</text>
</comment>
<dbReference type="Proteomes" id="UP000235778">
    <property type="component" value="Unassembled WGS sequence"/>
</dbReference>
<dbReference type="GO" id="GO:0016020">
    <property type="term" value="C:membrane"/>
    <property type="evidence" value="ECO:0007669"/>
    <property type="project" value="UniProtKB-SubCell"/>
</dbReference>
<dbReference type="Gene3D" id="1.10.287.950">
    <property type="entry name" value="Methyl-accepting chemotaxis protein"/>
    <property type="match status" value="1"/>
</dbReference>
<comment type="subcellular location">
    <subcellularLocation>
        <location evidence="1">Membrane</location>
    </subcellularLocation>
</comment>
<keyword evidence="5" id="KW-0812">Transmembrane</keyword>
<dbReference type="PRINTS" id="PR00260">
    <property type="entry name" value="CHEMTRNSDUCR"/>
</dbReference>
<dbReference type="SMART" id="SM00283">
    <property type="entry name" value="MA"/>
    <property type="match status" value="1"/>
</dbReference>
<evidence type="ECO:0000256" key="1">
    <source>
        <dbReference type="ARBA" id="ARBA00004370"/>
    </source>
</evidence>
<feature type="domain" description="HAMP" evidence="7">
    <location>
        <begin position="187"/>
        <end position="240"/>
    </location>
</feature>
<dbReference type="InterPro" id="IPR004090">
    <property type="entry name" value="Chemotax_Me-accpt_rcpt"/>
</dbReference>
<comment type="caution">
    <text evidence="8">The sequence shown here is derived from an EMBL/GenBank/DDBJ whole genome shotgun (WGS) entry which is preliminary data.</text>
</comment>
<dbReference type="PANTHER" id="PTHR32089:SF112">
    <property type="entry name" value="LYSOZYME-LIKE PROTEIN-RELATED"/>
    <property type="match status" value="1"/>
</dbReference>
<dbReference type="PANTHER" id="PTHR32089">
    <property type="entry name" value="METHYL-ACCEPTING CHEMOTAXIS PROTEIN MCPB"/>
    <property type="match status" value="1"/>
</dbReference>
<keyword evidence="5" id="KW-0472">Membrane</keyword>
<dbReference type="GO" id="GO:0004888">
    <property type="term" value="F:transmembrane signaling receptor activity"/>
    <property type="evidence" value="ECO:0007669"/>
    <property type="project" value="InterPro"/>
</dbReference>
<dbReference type="CDD" id="cd11386">
    <property type="entry name" value="MCP_signal"/>
    <property type="match status" value="1"/>
</dbReference>
<dbReference type="EMBL" id="MCSI01000159">
    <property type="protein sequence ID" value="PME58278.1"/>
    <property type="molecule type" value="Genomic_DNA"/>
</dbReference>
<feature type="domain" description="Methyl-accepting transducer" evidence="6">
    <location>
        <begin position="245"/>
        <end position="481"/>
    </location>
</feature>
<evidence type="ECO:0000256" key="2">
    <source>
        <dbReference type="ARBA" id="ARBA00023224"/>
    </source>
</evidence>
<proteinExistence type="inferred from homology"/>
<accession>A0A2N7BKL3</accession>